<sequence>MFIGFTGSLGSGKTLSMTFWGRYFGYKTDTPVYTNYKTDWATQIKSWDELTRITHGIVLLDELHITFDSRLWSNTAKRTHFLLQTRKKGLLVMFTTQHISQVDKRIRNICDYLIMCEKKGEMIRNSVFKFLSDELGRQLVLKDIKKIYSWYDTYEIVSFLK</sequence>
<organism evidence="2 3">
    <name type="scientific">Candidatus Woesebacteria bacterium RIFCSPHIGHO2_01_FULL_38_26b</name>
    <dbReference type="NCBI Taxonomy" id="1802491"/>
    <lineage>
        <taxon>Bacteria</taxon>
        <taxon>Candidatus Woeseibacteriota</taxon>
    </lineage>
</organism>
<proteinExistence type="predicted"/>
<feature type="domain" description="Zona occludens toxin N-terminal" evidence="1">
    <location>
        <begin position="43"/>
        <end position="133"/>
    </location>
</feature>
<dbReference type="EMBL" id="MGGD01000057">
    <property type="protein sequence ID" value="OGM19768.1"/>
    <property type="molecule type" value="Genomic_DNA"/>
</dbReference>
<protein>
    <recommendedName>
        <fullName evidence="1">Zona occludens toxin N-terminal domain-containing protein</fullName>
    </recommendedName>
</protein>
<comment type="caution">
    <text evidence="2">The sequence shown here is derived from an EMBL/GenBank/DDBJ whole genome shotgun (WGS) entry which is preliminary data.</text>
</comment>
<evidence type="ECO:0000313" key="3">
    <source>
        <dbReference type="Proteomes" id="UP000176741"/>
    </source>
</evidence>
<dbReference type="Gene3D" id="3.40.50.300">
    <property type="entry name" value="P-loop containing nucleotide triphosphate hydrolases"/>
    <property type="match status" value="1"/>
</dbReference>
<dbReference type="SUPFAM" id="SSF52540">
    <property type="entry name" value="P-loop containing nucleoside triphosphate hydrolases"/>
    <property type="match status" value="1"/>
</dbReference>
<dbReference type="Proteomes" id="UP000176741">
    <property type="component" value="Unassembled WGS sequence"/>
</dbReference>
<accession>A0A1F7XZC3</accession>
<dbReference type="InterPro" id="IPR027417">
    <property type="entry name" value="P-loop_NTPase"/>
</dbReference>
<dbReference type="AlphaFoldDB" id="A0A1F7XZC3"/>
<reference evidence="2 3" key="1">
    <citation type="journal article" date="2016" name="Nat. Commun.">
        <title>Thousands of microbial genomes shed light on interconnected biogeochemical processes in an aquifer system.</title>
        <authorList>
            <person name="Anantharaman K."/>
            <person name="Brown C.T."/>
            <person name="Hug L.A."/>
            <person name="Sharon I."/>
            <person name="Castelle C.J."/>
            <person name="Probst A.J."/>
            <person name="Thomas B.C."/>
            <person name="Singh A."/>
            <person name="Wilkins M.J."/>
            <person name="Karaoz U."/>
            <person name="Brodie E.L."/>
            <person name="Williams K.H."/>
            <person name="Hubbard S.S."/>
            <person name="Banfield J.F."/>
        </authorList>
    </citation>
    <scope>NUCLEOTIDE SEQUENCE [LARGE SCALE GENOMIC DNA]</scope>
</reference>
<dbReference type="Pfam" id="PF05707">
    <property type="entry name" value="Zot"/>
    <property type="match status" value="1"/>
</dbReference>
<dbReference type="InterPro" id="IPR008900">
    <property type="entry name" value="Zot_N"/>
</dbReference>
<gene>
    <name evidence="2" type="ORF">A2771_01705</name>
</gene>
<evidence type="ECO:0000259" key="1">
    <source>
        <dbReference type="Pfam" id="PF05707"/>
    </source>
</evidence>
<evidence type="ECO:0000313" key="2">
    <source>
        <dbReference type="EMBL" id="OGM19768.1"/>
    </source>
</evidence>
<name>A0A1F7XZC3_9BACT</name>